<evidence type="ECO:0000256" key="1">
    <source>
        <dbReference type="SAM" id="MobiDB-lite"/>
    </source>
</evidence>
<evidence type="ECO:0000313" key="2">
    <source>
        <dbReference type="EMBL" id="KAF3766833.1"/>
    </source>
</evidence>
<dbReference type="OrthoDB" id="2530523at2759"/>
<dbReference type="AlphaFoldDB" id="A0A9P5CQ50"/>
<feature type="region of interest" description="Disordered" evidence="1">
    <location>
        <begin position="53"/>
        <end position="72"/>
    </location>
</feature>
<sequence>MILSAPPLNTKLKLRPMPSATDAEKADPIADRAERDAYIRELYKKLHTLFPGIDPTKEPVYRPQPRPGVPNPAIAAQNAQRLASMAAAQGQMQMNSAPSPAPSTHQMTPQMATIQGLPSTHPSMSA</sequence>
<dbReference type="GeneID" id="63840283"/>
<comment type="caution">
    <text evidence="2">The sequence shown here is derived from an EMBL/GenBank/DDBJ whole genome shotgun (WGS) entry which is preliminary data.</text>
</comment>
<proteinExistence type="predicted"/>
<dbReference type="EMBL" id="MU032346">
    <property type="protein sequence ID" value="KAF3766833.1"/>
    <property type="molecule type" value="Genomic_DNA"/>
</dbReference>
<name>A0A9P5CQ50_CRYP1</name>
<protein>
    <submittedName>
        <fullName evidence="2">Uncharacterized protein</fullName>
    </submittedName>
</protein>
<feature type="compositionally biased region" description="Polar residues" evidence="1">
    <location>
        <begin position="95"/>
        <end position="108"/>
    </location>
</feature>
<feature type="region of interest" description="Disordered" evidence="1">
    <location>
        <begin position="87"/>
        <end position="108"/>
    </location>
</feature>
<evidence type="ECO:0000313" key="3">
    <source>
        <dbReference type="Proteomes" id="UP000803844"/>
    </source>
</evidence>
<organism evidence="2 3">
    <name type="scientific">Cryphonectria parasitica (strain ATCC 38755 / EP155)</name>
    <dbReference type="NCBI Taxonomy" id="660469"/>
    <lineage>
        <taxon>Eukaryota</taxon>
        <taxon>Fungi</taxon>
        <taxon>Dikarya</taxon>
        <taxon>Ascomycota</taxon>
        <taxon>Pezizomycotina</taxon>
        <taxon>Sordariomycetes</taxon>
        <taxon>Sordariomycetidae</taxon>
        <taxon>Diaporthales</taxon>
        <taxon>Cryphonectriaceae</taxon>
        <taxon>Cryphonectria-Endothia species complex</taxon>
        <taxon>Cryphonectria</taxon>
    </lineage>
</organism>
<reference evidence="2" key="1">
    <citation type="journal article" date="2020" name="Phytopathology">
        <title>Genome sequence of the chestnut blight fungus Cryphonectria parasitica EP155: A fundamental resource for an archetypical invasive plant pathogen.</title>
        <authorList>
            <person name="Crouch J.A."/>
            <person name="Dawe A."/>
            <person name="Aerts A."/>
            <person name="Barry K."/>
            <person name="Churchill A.C.L."/>
            <person name="Grimwood J."/>
            <person name="Hillman B."/>
            <person name="Milgroom M.G."/>
            <person name="Pangilinan J."/>
            <person name="Smith M."/>
            <person name="Salamov A."/>
            <person name="Schmutz J."/>
            <person name="Yadav J."/>
            <person name="Grigoriev I.V."/>
            <person name="Nuss D."/>
        </authorList>
    </citation>
    <scope>NUCLEOTIDE SEQUENCE</scope>
    <source>
        <strain evidence="2">EP155</strain>
    </source>
</reference>
<gene>
    <name evidence="2" type="ORF">M406DRAFT_355377</name>
</gene>
<keyword evidence="3" id="KW-1185">Reference proteome</keyword>
<dbReference type="Proteomes" id="UP000803844">
    <property type="component" value="Unassembled WGS sequence"/>
</dbReference>
<feature type="region of interest" description="Disordered" evidence="1">
    <location>
        <begin position="1"/>
        <end position="29"/>
    </location>
</feature>
<accession>A0A9P5CQ50</accession>
<dbReference type="RefSeq" id="XP_040777794.1">
    <property type="nucleotide sequence ID" value="XM_040923154.1"/>
</dbReference>